<dbReference type="InterPro" id="IPR000644">
    <property type="entry name" value="CBS_dom"/>
</dbReference>
<feature type="transmembrane region" description="Helical" evidence="9">
    <location>
        <begin position="284"/>
        <end position="304"/>
    </location>
</feature>
<keyword evidence="9" id="KW-1003">Cell membrane</keyword>
<dbReference type="SUPFAM" id="SSF54631">
    <property type="entry name" value="CBS-domain pair"/>
    <property type="match status" value="1"/>
</dbReference>
<dbReference type="InterPro" id="IPR006667">
    <property type="entry name" value="SLC41_membr_dom"/>
</dbReference>
<dbReference type="InterPro" id="IPR006668">
    <property type="entry name" value="Mg_transptr_MgtE_intracell_dom"/>
</dbReference>
<dbReference type="InterPro" id="IPR038076">
    <property type="entry name" value="MgtE_N_sf"/>
</dbReference>
<evidence type="ECO:0000259" key="10">
    <source>
        <dbReference type="PROSITE" id="PS51371"/>
    </source>
</evidence>
<keyword evidence="12" id="KW-1185">Reference proteome</keyword>
<sequence length="449" mass="48646">MTHPIIESFLRHSIERKDYQVVRQFLEEFQPADLCDLIQQEPLPTALDILKFLSYERRASVFGYLPNTLQEQLAAEMSDDDVSLLLKHMDADEGADLLNLLPEERHDGVLRSIAKKEREDLRRLASHSEGTAGAIMTSDYAAIPAHVKVSEALNIVRTTAPGAETIYQIFVTDGQHQLLGTVSLRELILAPQTVKIQDIMTTDIVTVSVDAAQEDAAKTISRYDLLALPVIDSESRLVGIITYDDAMDVAEAEATEDMHKSATIGNLEGNFRDARLLTLYRKRIVWLILLVFGNLFSGAGIAFFEDTIAAYVVLVFFLPVLVGSGGNAGSQAATLVIRGLATGDVDLKDWGRLLGRELVIASGLGLTMAIAISMVGHFRGGDEIALVVGLSMVSIVIVGSLVGMCLPFILNRLGWDPATASAPLVTTIADSAGVLIYFSIATAILGLPV</sequence>
<dbReference type="GO" id="GO:0046872">
    <property type="term" value="F:metal ion binding"/>
    <property type="evidence" value="ECO:0007669"/>
    <property type="project" value="UniProtKB-KW"/>
</dbReference>
<dbReference type="SUPFAM" id="SSF158791">
    <property type="entry name" value="MgtE N-terminal domain-like"/>
    <property type="match status" value="1"/>
</dbReference>
<feature type="transmembrane region" description="Helical" evidence="9">
    <location>
        <begin position="310"/>
        <end position="337"/>
    </location>
</feature>
<dbReference type="NCBIfam" id="TIGR00400">
    <property type="entry name" value="mgtE"/>
    <property type="match status" value="1"/>
</dbReference>
<evidence type="ECO:0000256" key="8">
    <source>
        <dbReference type="PROSITE-ProRule" id="PRU00703"/>
    </source>
</evidence>
<dbReference type="Gene3D" id="1.25.60.10">
    <property type="entry name" value="MgtE N-terminal domain-like"/>
    <property type="match status" value="1"/>
</dbReference>
<dbReference type="Pfam" id="PF01769">
    <property type="entry name" value="MgtE"/>
    <property type="match status" value="1"/>
</dbReference>
<feature type="domain" description="CBS" evidence="10">
    <location>
        <begin position="200"/>
        <end position="256"/>
    </location>
</feature>
<dbReference type="SMART" id="SM00924">
    <property type="entry name" value="MgtE_N"/>
    <property type="match status" value="1"/>
</dbReference>
<keyword evidence="4 9" id="KW-0812">Transmembrane</keyword>
<feature type="transmembrane region" description="Helical" evidence="9">
    <location>
        <begin position="422"/>
        <end position="447"/>
    </location>
</feature>
<comment type="function">
    <text evidence="9">Acts as a magnesium transporter.</text>
</comment>
<feature type="transmembrane region" description="Helical" evidence="9">
    <location>
        <begin position="358"/>
        <end position="378"/>
    </location>
</feature>
<dbReference type="PANTHER" id="PTHR43773:SF1">
    <property type="entry name" value="MAGNESIUM TRANSPORTER MGTE"/>
    <property type="match status" value="1"/>
</dbReference>
<evidence type="ECO:0000256" key="6">
    <source>
        <dbReference type="ARBA" id="ARBA00022989"/>
    </source>
</evidence>
<dbReference type="OrthoDB" id="9790355at2"/>
<evidence type="ECO:0000256" key="2">
    <source>
        <dbReference type="ARBA" id="ARBA00009749"/>
    </source>
</evidence>
<evidence type="ECO:0000256" key="4">
    <source>
        <dbReference type="ARBA" id="ARBA00022692"/>
    </source>
</evidence>
<comment type="similarity">
    <text evidence="2 9">Belongs to the SLC41A transporter family.</text>
</comment>
<gene>
    <name evidence="11" type="primary">mgtE</name>
    <name evidence="11" type="ORF">EQU24_14235</name>
</gene>
<dbReference type="PANTHER" id="PTHR43773">
    <property type="entry name" value="MAGNESIUM TRANSPORTER MGTE"/>
    <property type="match status" value="1"/>
</dbReference>
<keyword evidence="9" id="KW-0479">Metal-binding</keyword>
<dbReference type="GO" id="GO:0005886">
    <property type="term" value="C:plasma membrane"/>
    <property type="evidence" value="ECO:0007669"/>
    <property type="project" value="UniProtKB-SubCell"/>
</dbReference>
<reference evidence="12" key="1">
    <citation type="journal article" date="2019" name="J. Bacteriol.">
        <title>A Mutagenic Screen Identifies a TonB-Dependent Receptor Required for the Lanthanide Metal Switch in the Type I Methanotroph 'Methylotuvimicrobium buryatense' 5GB1C.</title>
        <authorList>
            <person name="Groom J.D."/>
            <person name="Ford S.M."/>
            <person name="Pesesky M.W."/>
            <person name="Lidstrom M.E."/>
        </authorList>
    </citation>
    <scope>NUCLEOTIDE SEQUENCE [LARGE SCALE GENOMIC DNA]</scope>
    <source>
        <strain evidence="12">5GB1C</strain>
    </source>
</reference>
<evidence type="ECO:0000256" key="7">
    <source>
        <dbReference type="ARBA" id="ARBA00023136"/>
    </source>
</evidence>
<organism evidence="11 12">
    <name type="scientific">Methylotuvimicrobium buryatense</name>
    <name type="common">Methylomicrobium buryatense</name>
    <dbReference type="NCBI Taxonomy" id="95641"/>
    <lineage>
        <taxon>Bacteria</taxon>
        <taxon>Pseudomonadati</taxon>
        <taxon>Pseudomonadota</taxon>
        <taxon>Gammaproteobacteria</taxon>
        <taxon>Methylococcales</taxon>
        <taxon>Methylococcaceae</taxon>
        <taxon>Methylotuvimicrobium</taxon>
    </lineage>
</organism>
<evidence type="ECO:0000256" key="5">
    <source>
        <dbReference type="ARBA" id="ARBA00022842"/>
    </source>
</evidence>
<proteinExistence type="inferred from homology"/>
<dbReference type="EMBL" id="CP035467">
    <property type="protein sequence ID" value="QCW83271.1"/>
    <property type="molecule type" value="Genomic_DNA"/>
</dbReference>
<name>A0A4P9USC1_METBY</name>
<dbReference type="SUPFAM" id="SSF161093">
    <property type="entry name" value="MgtE membrane domain-like"/>
    <property type="match status" value="1"/>
</dbReference>
<dbReference type="CDD" id="cd04606">
    <property type="entry name" value="CBS_pair_Mg_transporter"/>
    <property type="match status" value="1"/>
</dbReference>
<dbReference type="GO" id="GO:0015095">
    <property type="term" value="F:magnesium ion transmembrane transporter activity"/>
    <property type="evidence" value="ECO:0007669"/>
    <property type="project" value="UniProtKB-UniRule"/>
</dbReference>
<feature type="domain" description="CBS" evidence="10">
    <location>
        <begin position="136"/>
        <end position="199"/>
    </location>
</feature>
<evidence type="ECO:0000256" key="1">
    <source>
        <dbReference type="ARBA" id="ARBA00004141"/>
    </source>
</evidence>
<evidence type="ECO:0000313" key="12">
    <source>
        <dbReference type="Proteomes" id="UP000305881"/>
    </source>
</evidence>
<keyword evidence="3 9" id="KW-0813">Transport</keyword>
<accession>A0A4P9USC1</accession>
<dbReference type="SMART" id="SM00116">
    <property type="entry name" value="CBS"/>
    <property type="match status" value="2"/>
</dbReference>
<dbReference type="InterPro" id="IPR006669">
    <property type="entry name" value="MgtE_transporter"/>
</dbReference>
<dbReference type="Proteomes" id="UP000305881">
    <property type="component" value="Chromosome"/>
</dbReference>
<dbReference type="Gene3D" id="1.10.357.20">
    <property type="entry name" value="SLC41 divalent cation transporters, integral membrane domain"/>
    <property type="match status" value="1"/>
</dbReference>
<evidence type="ECO:0000256" key="3">
    <source>
        <dbReference type="ARBA" id="ARBA00022448"/>
    </source>
</evidence>
<dbReference type="RefSeq" id="WP_017838857.1">
    <property type="nucleotide sequence ID" value="NZ_CP035467.1"/>
</dbReference>
<evidence type="ECO:0000313" key="11">
    <source>
        <dbReference type="EMBL" id="QCW83271.1"/>
    </source>
</evidence>
<keyword evidence="6 9" id="KW-1133">Transmembrane helix</keyword>
<protein>
    <recommendedName>
        <fullName evidence="9">Magnesium transporter MgtE</fullName>
    </recommendedName>
</protein>
<dbReference type="KEGG" id="mbur:EQU24_14235"/>
<dbReference type="InterPro" id="IPR046342">
    <property type="entry name" value="CBS_dom_sf"/>
</dbReference>
<dbReference type="Pfam" id="PF00571">
    <property type="entry name" value="CBS"/>
    <property type="match status" value="2"/>
</dbReference>
<comment type="subunit">
    <text evidence="9">Homodimer.</text>
</comment>
<dbReference type="Pfam" id="PF03448">
    <property type="entry name" value="MgtE_N"/>
    <property type="match status" value="1"/>
</dbReference>
<dbReference type="InterPro" id="IPR036739">
    <property type="entry name" value="SLC41_membr_dom_sf"/>
</dbReference>
<keyword evidence="5 9" id="KW-0460">Magnesium</keyword>
<feature type="transmembrane region" description="Helical" evidence="9">
    <location>
        <begin position="384"/>
        <end position="410"/>
    </location>
</feature>
<dbReference type="AlphaFoldDB" id="A0A4P9USC1"/>
<keyword evidence="7 9" id="KW-0472">Membrane</keyword>
<keyword evidence="8" id="KW-0129">CBS domain</keyword>
<comment type="subcellular location">
    <subcellularLocation>
        <location evidence="9">Cell membrane</location>
        <topology evidence="9">Multi-pass membrane protein</topology>
    </subcellularLocation>
    <subcellularLocation>
        <location evidence="1">Membrane</location>
        <topology evidence="1">Multi-pass membrane protein</topology>
    </subcellularLocation>
</comment>
<dbReference type="PROSITE" id="PS51371">
    <property type="entry name" value="CBS"/>
    <property type="match status" value="2"/>
</dbReference>
<evidence type="ECO:0000256" key="9">
    <source>
        <dbReference type="RuleBase" id="RU362011"/>
    </source>
</evidence>
<dbReference type="Gene3D" id="3.10.580.10">
    <property type="entry name" value="CBS-domain"/>
    <property type="match status" value="1"/>
</dbReference>